<evidence type="ECO:0000256" key="7">
    <source>
        <dbReference type="ARBA" id="ARBA00023136"/>
    </source>
</evidence>
<dbReference type="EMBL" id="JABBNI010000014">
    <property type="protein sequence ID" value="NMM62791.1"/>
    <property type="molecule type" value="Genomic_DNA"/>
</dbReference>
<evidence type="ECO:0000313" key="12">
    <source>
        <dbReference type="EMBL" id="NMM62791.1"/>
    </source>
</evidence>
<dbReference type="GO" id="GO:0005886">
    <property type="term" value="C:plasma membrane"/>
    <property type="evidence" value="ECO:0007669"/>
    <property type="project" value="UniProtKB-SubCell"/>
</dbReference>
<evidence type="ECO:0000256" key="10">
    <source>
        <dbReference type="SAM" id="Phobius"/>
    </source>
</evidence>
<comment type="function">
    <text evidence="8">The phosphoenolpyruvate-dependent sugar phosphotransferase system (PTS), a major carbohydrate active -transport system, catalyzes the phosphorylation of incoming sugar substrates concomitant with their translocation across the cell membrane.</text>
</comment>
<dbReference type="PIRSF" id="PIRSF006351">
    <property type="entry name" value="PTS_EIIC-Cellobiose"/>
    <property type="match status" value="1"/>
</dbReference>
<evidence type="ECO:0000256" key="3">
    <source>
        <dbReference type="ARBA" id="ARBA00022475"/>
    </source>
</evidence>
<keyword evidence="7 8" id="KW-0472">Membrane</keyword>
<comment type="caution">
    <text evidence="12">The sequence shown here is derived from an EMBL/GenBank/DDBJ whole genome shotgun (WGS) entry which is preliminary data.</text>
</comment>
<evidence type="ECO:0000256" key="2">
    <source>
        <dbReference type="ARBA" id="ARBA00022448"/>
    </source>
</evidence>
<dbReference type="InterPro" id="IPR051088">
    <property type="entry name" value="PTS_Sugar-EIIC/EIIB"/>
</dbReference>
<dbReference type="RefSeq" id="WP_169297387.1">
    <property type="nucleotide sequence ID" value="NZ_JABBNI010000014.1"/>
</dbReference>
<feature type="transmembrane region" description="Helical" evidence="10">
    <location>
        <begin position="398"/>
        <end position="415"/>
    </location>
</feature>
<feature type="transmembrane region" description="Helical" evidence="10">
    <location>
        <begin position="136"/>
        <end position="155"/>
    </location>
</feature>
<dbReference type="GO" id="GO:0009401">
    <property type="term" value="P:phosphoenolpyruvate-dependent sugar phosphotransferase system"/>
    <property type="evidence" value="ECO:0007669"/>
    <property type="project" value="InterPro"/>
</dbReference>
<feature type="transmembrane region" description="Helical" evidence="10">
    <location>
        <begin position="31"/>
        <end position="53"/>
    </location>
</feature>
<dbReference type="AlphaFoldDB" id="A0A7Y0HP88"/>
<organism evidence="12 13">
    <name type="scientific">Clostridium muellerianum</name>
    <dbReference type="NCBI Taxonomy" id="2716538"/>
    <lineage>
        <taxon>Bacteria</taxon>
        <taxon>Bacillati</taxon>
        <taxon>Bacillota</taxon>
        <taxon>Clostridia</taxon>
        <taxon>Eubacteriales</taxon>
        <taxon>Clostridiaceae</taxon>
        <taxon>Clostridium</taxon>
    </lineage>
</organism>
<protein>
    <recommendedName>
        <fullName evidence="8">Permease IIC component</fullName>
    </recommendedName>
</protein>
<keyword evidence="3 8" id="KW-1003">Cell membrane</keyword>
<dbReference type="Pfam" id="PF02378">
    <property type="entry name" value="PTS_EIIC"/>
    <property type="match status" value="1"/>
</dbReference>
<proteinExistence type="predicted"/>
<keyword evidence="4 8" id="KW-0762">Sugar transport</keyword>
<name>A0A7Y0HP88_9CLOT</name>
<feature type="domain" description="PTS EIIC type-3" evidence="11">
    <location>
        <begin position="8"/>
        <end position="411"/>
    </location>
</feature>
<evidence type="ECO:0000256" key="5">
    <source>
        <dbReference type="ARBA" id="ARBA00022692"/>
    </source>
</evidence>
<keyword evidence="12" id="KW-0808">Transferase</keyword>
<evidence type="ECO:0000256" key="9">
    <source>
        <dbReference type="SAM" id="Coils"/>
    </source>
</evidence>
<dbReference type="NCBIfam" id="TIGR00410">
    <property type="entry name" value="lacE"/>
    <property type="match status" value="1"/>
</dbReference>
<evidence type="ECO:0000259" key="11">
    <source>
        <dbReference type="PROSITE" id="PS51105"/>
    </source>
</evidence>
<evidence type="ECO:0000256" key="1">
    <source>
        <dbReference type="ARBA" id="ARBA00004651"/>
    </source>
</evidence>
<dbReference type="NCBIfam" id="TIGR00359">
    <property type="entry name" value="cello_pts_IIC"/>
    <property type="match status" value="1"/>
</dbReference>
<evidence type="ECO:0000256" key="8">
    <source>
        <dbReference type="PIRNR" id="PIRNR006351"/>
    </source>
</evidence>
<comment type="subcellular location">
    <subcellularLocation>
        <location evidence="1">Cell membrane</location>
        <topology evidence="1">Multi-pass membrane protein</topology>
    </subcellularLocation>
</comment>
<evidence type="ECO:0000256" key="4">
    <source>
        <dbReference type="ARBA" id="ARBA00022597"/>
    </source>
</evidence>
<feature type="coiled-coil region" evidence="9">
    <location>
        <begin position="412"/>
        <end position="443"/>
    </location>
</feature>
<evidence type="ECO:0000313" key="13">
    <source>
        <dbReference type="Proteomes" id="UP000537131"/>
    </source>
</evidence>
<keyword evidence="6 10" id="KW-1133">Transmembrane helix</keyword>
<feature type="transmembrane region" description="Helical" evidence="10">
    <location>
        <begin position="176"/>
        <end position="196"/>
    </location>
</feature>
<dbReference type="InterPro" id="IPR004796">
    <property type="entry name" value="PTS_IIC_cello"/>
</dbReference>
<accession>A0A7Y0HP88</accession>
<feature type="transmembrane region" description="Helical" evidence="10">
    <location>
        <begin position="285"/>
        <end position="306"/>
    </location>
</feature>
<keyword evidence="5 10" id="KW-0812">Transmembrane</keyword>
<feature type="transmembrane region" description="Helical" evidence="10">
    <location>
        <begin position="216"/>
        <end position="239"/>
    </location>
</feature>
<dbReference type="PANTHER" id="PTHR33989">
    <property type="match status" value="1"/>
</dbReference>
<dbReference type="InterPro" id="IPR003352">
    <property type="entry name" value="PTS_EIIC"/>
</dbReference>
<keyword evidence="13" id="KW-1185">Reference proteome</keyword>
<dbReference type="GO" id="GO:0008982">
    <property type="term" value="F:protein-N(PI)-phosphohistidine-sugar phosphotransferase activity"/>
    <property type="evidence" value="ECO:0007669"/>
    <property type="project" value="UniProtKB-UniRule"/>
</dbReference>
<keyword evidence="9" id="KW-0175">Coiled coil</keyword>
<dbReference type="PANTHER" id="PTHR33989:SF4">
    <property type="entry name" value="PTS SYSTEM N,N'-DIACETYLCHITOBIOSE-SPECIFIC EIIC COMPONENT"/>
    <property type="match status" value="1"/>
</dbReference>
<dbReference type="Proteomes" id="UP000537131">
    <property type="component" value="Unassembled WGS sequence"/>
</dbReference>
<dbReference type="PROSITE" id="PS51105">
    <property type="entry name" value="PTS_EIIC_TYPE_3"/>
    <property type="match status" value="1"/>
</dbReference>
<feature type="transmembrane region" description="Helical" evidence="10">
    <location>
        <begin position="73"/>
        <end position="90"/>
    </location>
</feature>
<dbReference type="InterPro" id="IPR004501">
    <property type="entry name" value="PTS_EIIC_3"/>
</dbReference>
<sequence>MKKFMEILDKYLMPVAEKLNNNVYLTVIRDAFMLVLPLIIFGSVFVVITNLPFWSKDQMAVLNNYLGAANNSTMSIMGLFVVFGIGYNLSKHYKIEAVYGAAVSVAAFIILTPTVIKTPKGVSVDSVLAFDRLGAKGLFVGMIAGFLATEIYRRIVQKNWTIKMPEGVPEAVSKSFASLIPAFITLSFFLVLRIIFMFTPWGNMHDFIYRFVQTPLMALGSSLPATLVAIFFTQIFWFCGLHGQILINSALDPIWRSLSLENYQAFTSGATHLPHIVTKQFMDTFTVSMGGTGMTLAVLVGILIFARSKQLKELSKIATPPGIFNVNEPVIFGLPIVLNPMIIIPWILAPMVVTAITYFAMATGIVPQTTGVEVSWTIPIFFSGMLATNSLAGGILQLFNFTVVLLIWLPFILTIDKQYKKAEKEAKEAIEKAKNRSIKNENNLTT</sequence>
<evidence type="ECO:0000256" key="6">
    <source>
        <dbReference type="ARBA" id="ARBA00022989"/>
    </source>
</evidence>
<keyword evidence="2 8" id="KW-0813">Transport</keyword>
<gene>
    <name evidence="12" type="primary">celB</name>
    <name evidence="12" type="ORF">HBE96_08785</name>
</gene>
<feature type="transmembrane region" description="Helical" evidence="10">
    <location>
        <begin position="97"/>
        <end position="116"/>
    </location>
</feature>
<dbReference type="GO" id="GO:1901264">
    <property type="term" value="P:carbohydrate derivative transport"/>
    <property type="evidence" value="ECO:0007669"/>
    <property type="project" value="TreeGrafter"/>
</dbReference>
<reference evidence="12 13" key="1">
    <citation type="submission" date="2020-06" db="EMBL/GenBank/DDBJ databases">
        <title>Complete Genome Sequence of Clostridium muelleri sp. nov. P21T, an Acid-Alcohol Producing Acetogen Isolated from Old Hay.</title>
        <authorList>
            <person name="Duncan K.E."/>
            <person name="Tanner R.S."/>
        </authorList>
    </citation>
    <scope>NUCLEOTIDE SEQUENCE [LARGE SCALE GENOMIC DNA]</scope>
    <source>
        <strain evidence="12 13">P21</strain>
    </source>
</reference>